<name>A0A1G8CP84_9NOCA</name>
<organism evidence="1 2">
    <name type="scientific">Rhodococcus triatomae</name>
    <dbReference type="NCBI Taxonomy" id="300028"/>
    <lineage>
        <taxon>Bacteria</taxon>
        <taxon>Bacillati</taxon>
        <taxon>Actinomycetota</taxon>
        <taxon>Actinomycetes</taxon>
        <taxon>Mycobacteriales</taxon>
        <taxon>Nocardiaceae</taxon>
        <taxon>Rhodococcus</taxon>
    </lineage>
</organism>
<dbReference type="AlphaFoldDB" id="A0A1G8CP84"/>
<accession>A0A1G8CP84</accession>
<sequence>MKTLTAVARKCETGGHSIEPTSDLDLDHQRMTGLLVGHSVDRALHHSLDCLWGLNQLLVVNGPQHYSPYVLIRGALESAATAVWLLSPDDQTTRLQRRVALEVDNSKEASKAIAAAGHADQDDADQRKRNLGALLRDSGLVLKNCQWHGYGAVVQEIDDAPNTLKSVELAWRTTSGMSHGKLWSFEVFAAESNRRVVGNGAFKADFSPSYHGLSKVLEVAVRTIHRADALFDERRKVTQ</sequence>
<evidence type="ECO:0000313" key="2">
    <source>
        <dbReference type="Proteomes" id="UP000183263"/>
    </source>
</evidence>
<keyword evidence="2" id="KW-1185">Reference proteome</keyword>
<dbReference type="Proteomes" id="UP000183263">
    <property type="component" value="Unassembled WGS sequence"/>
</dbReference>
<proteinExistence type="predicted"/>
<reference evidence="1 2" key="1">
    <citation type="submission" date="2016-10" db="EMBL/GenBank/DDBJ databases">
        <authorList>
            <person name="de Groot N.N."/>
        </authorList>
    </citation>
    <scope>NUCLEOTIDE SEQUENCE [LARGE SCALE GENOMIC DNA]</scope>
    <source>
        <strain evidence="1 2">DSM 44892</strain>
    </source>
</reference>
<protein>
    <submittedName>
        <fullName evidence="1">Uncharacterized protein</fullName>
    </submittedName>
</protein>
<gene>
    <name evidence="1" type="ORF">SAMN05444695_10284</name>
</gene>
<evidence type="ECO:0000313" key="1">
    <source>
        <dbReference type="EMBL" id="SDH47361.1"/>
    </source>
</evidence>
<dbReference type="EMBL" id="FNDN01000002">
    <property type="protein sequence ID" value="SDH47361.1"/>
    <property type="molecule type" value="Genomic_DNA"/>
</dbReference>